<name>A0A830HC40_9CHLO</name>
<evidence type="ECO:0000313" key="1">
    <source>
        <dbReference type="EMBL" id="GHP03151.1"/>
    </source>
</evidence>
<gene>
    <name evidence="1" type="ORF">PPROV_000190600</name>
</gene>
<dbReference type="AlphaFoldDB" id="A0A830HC40"/>
<comment type="caution">
    <text evidence="1">The sequence shown here is derived from an EMBL/GenBank/DDBJ whole genome shotgun (WGS) entry which is preliminary data.</text>
</comment>
<keyword evidence="2" id="KW-1185">Reference proteome</keyword>
<proteinExistence type="predicted"/>
<dbReference type="Proteomes" id="UP000660262">
    <property type="component" value="Unassembled WGS sequence"/>
</dbReference>
<reference evidence="1" key="1">
    <citation type="submission" date="2020-10" db="EMBL/GenBank/DDBJ databases">
        <title>Unveiling of a novel bifunctional photoreceptor, Dualchrome1, isolated from a cosmopolitan green alga.</title>
        <authorList>
            <person name="Suzuki S."/>
            <person name="Kawachi M."/>
        </authorList>
    </citation>
    <scope>NUCLEOTIDE SEQUENCE</scope>
    <source>
        <strain evidence="1">NIES 2893</strain>
    </source>
</reference>
<organism evidence="1 2">
    <name type="scientific">Pycnococcus provasolii</name>
    <dbReference type="NCBI Taxonomy" id="41880"/>
    <lineage>
        <taxon>Eukaryota</taxon>
        <taxon>Viridiplantae</taxon>
        <taxon>Chlorophyta</taxon>
        <taxon>Pseudoscourfieldiophyceae</taxon>
        <taxon>Pseudoscourfieldiales</taxon>
        <taxon>Pycnococcaceae</taxon>
        <taxon>Pycnococcus</taxon>
    </lineage>
</organism>
<evidence type="ECO:0000313" key="2">
    <source>
        <dbReference type="Proteomes" id="UP000660262"/>
    </source>
</evidence>
<sequence length="279" mass="30699">MSGMHVLARSLALGRATPLRNAVRMLSSSATVMSDKAPLSADEVNKMFTANPIEDALKEMRTATAGYQAFFKAVAKIPFPFGKQNDAKVVGDYVEATWQAQQSTGAPPMAEAFKAKADDAAVGETTNPYGSVRTYINLMLTPGVNSTPKPNWGSGPASSTPVEDPLKAKVLELIDEIEEEYDCELFLGTEEYVEFNERLTKLLTDTYGAQTVTDFANKENYDKLFHKKAVEAEVNGVNEKIEAEHKVIQEEHKEWAGKPVDYATIEKTYQSVLKSQGFL</sequence>
<dbReference type="EMBL" id="BNJQ01000004">
    <property type="protein sequence ID" value="GHP03151.1"/>
    <property type="molecule type" value="Genomic_DNA"/>
</dbReference>
<accession>A0A830HC40</accession>
<protein>
    <submittedName>
        <fullName evidence="1">Uncharacterized protein</fullName>
    </submittedName>
</protein>